<dbReference type="InterPro" id="IPR038762">
    <property type="entry name" value="ABM_predict"/>
</dbReference>
<dbReference type="InterPro" id="IPR011008">
    <property type="entry name" value="Dimeric_a/b-barrel"/>
</dbReference>
<keyword evidence="1" id="KW-0812">Transmembrane</keyword>
<keyword evidence="3" id="KW-1185">Reference proteome</keyword>
<evidence type="ECO:0000313" key="3">
    <source>
        <dbReference type="Proteomes" id="UP000199469"/>
    </source>
</evidence>
<dbReference type="SUPFAM" id="SSF54909">
    <property type="entry name" value="Dimeric alpha+beta barrel"/>
    <property type="match status" value="1"/>
</dbReference>
<name>A0A1I0NLH2_9FLAO</name>
<dbReference type="STRING" id="356305.SAMN05421841_0675"/>
<feature type="transmembrane region" description="Helical" evidence="1">
    <location>
        <begin position="136"/>
        <end position="155"/>
    </location>
</feature>
<dbReference type="PANTHER" id="PTHR40057:SF1">
    <property type="entry name" value="SLR1162 PROTEIN"/>
    <property type="match status" value="1"/>
</dbReference>
<protein>
    <recommendedName>
        <fullName evidence="4">ABM domain-containing protein</fullName>
    </recommendedName>
</protein>
<dbReference type="PANTHER" id="PTHR40057">
    <property type="entry name" value="SLR1162 PROTEIN"/>
    <property type="match status" value="1"/>
</dbReference>
<organism evidence="2 3">
    <name type="scientific">Chryseobacterium wanjuense</name>
    <dbReference type="NCBI Taxonomy" id="356305"/>
    <lineage>
        <taxon>Bacteria</taxon>
        <taxon>Pseudomonadati</taxon>
        <taxon>Bacteroidota</taxon>
        <taxon>Flavobacteriia</taxon>
        <taxon>Flavobacteriales</taxon>
        <taxon>Weeksellaceae</taxon>
        <taxon>Chryseobacterium group</taxon>
        <taxon>Chryseobacterium</taxon>
    </lineage>
</organism>
<dbReference type="Proteomes" id="UP000199469">
    <property type="component" value="Unassembled WGS sequence"/>
</dbReference>
<evidence type="ECO:0000256" key="1">
    <source>
        <dbReference type="SAM" id="Phobius"/>
    </source>
</evidence>
<proteinExistence type="predicted"/>
<gene>
    <name evidence="2" type="ORF">SAMN05421841_0675</name>
</gene>
<dbReference type="Gene3D" id="3.30.70.100">
    <property type="match status" value="1"/>
</dbReference>
<dbReference type="AlphaFoldDB" id="A0A1I0NLH2"/>
<feature type="transmembrane region" description="Helical" evidence="1">
    <location>
        <begin position="167"/>
        <end position="186"/>
    </location>
</feature>
<keyword evidence="1" id="KW-1133">Transmembrane helix</keyword>
<reference evidence="3" key="1">
    <citation type="submission" date="2016-10" db="EMBL/GenBank/DDBJ databases">
        <authorList>
            <person name="Varghese N."/>
            <person name="Submissions S."/>
        </authorList>
    </citation>
    <scope>NUCLEOTIDE SEQUENCE [LARGE SCALE GENOMIC DNA]</scope>
    <source>
        <strain evidence="3">DSM 17724</strain>
    </source>
</reference>
<evidence type="ECO:0008006" key="4">
    <source>
        <dbReference type="Google" id="ProtNLM"/>
    </source>
</evidence>
<sequence length="199" mass="23425">MHLTKRNNFSNSYKSKIMETQGASVVITHHVLDGKQAEYEKWLDEILPVSKSALGFIDWQIVRPIPNLTFVYTVIIRFDTIDHLRSWMESDARRKLIEKAHPLFTKEDNYEIKSGLDFLFYGEKTDKVPVRWKQYLATWSAIYPLSLLMQLVLLPGLRFVNIPANRYFDTLVSTGCLVFLVIYVVMPNYTKLIRKWLYK</sequence>
<keyword evidence="1" id="KW-0472">Membrane</keyword>
<accession>A0A1I0NLH2</accession>
<dbReference type="EMBL" id="FOIU01000001">
    <property type="protein sequence ID" value="SEW02289.1"/>
    <property type="molecule type" value="Genomic_DNA"/>
</dbReference>
<evidence type="ECO:0000313" key="2">
    <source>
        <dbReference type="EMBL" id="SEW02289.1"/>
    </source>
</evidence>